<dbReference type="RefSeq" id="WP_216341421.1">
    <property type="nucleotide sequence ID" value="NZ_JAHLEM010000084.1"/>
</dbReference>
<evidence type="ECO:0000313" key="3">
    <source>
        <dbReference type="Proteomes" id="UP000720508"/>
    </source>
</evidence>
<proteinExistence type="predicted"/>
<comment type="caution">
    <text evidence="2">The sequence shown here is derived from an EMBL/GenBank/DDBJ whole genome shotgun (WGS) entry which is preliminary data.</text>
</comment>
<evidence type="ECO:0000313" key="2">
    <source>
        <dbReference type="EMBL" id="MBU3864409.1"/>
    </source>
</evidence>
<evidence type="ECO:0000256" key="1">
    <source>
        <dbReference type="SAM" id="Coils"/>
    </source>
</evidence>
<keyword evidence="3" id="KW-1185">Reference proteome</keyword>
<accession>A0ABS6CBZ2</accession>
<protein>
    <recommendedName>
        <fullName evidence="4">Transposase</fullName>
    </recommendedName>
</protein>
<dbReference type="EMBL" id="JAHLEM010000084">
    <property type="protein sequence ID" value="MBU3864409.1"/>
    <property type="molecule type" value="Genomic_DNA"/>
</dbReference>
<dbReference type="Proteomes" id="UP000720508">
    <property type="component" value="Unassembled WGS sequence"/>
</dbReference>
<evidence type="ECO:0008006" key="4">
    <source>
        <dbReference type="Google" id="ProtNLM"/>
    </source>
</evidence>
<gene>
    <name evidence="2" type="ORF">KN815_10050</name>
</gene>
<feature type="coiled-coil region" evidence="1">
    <location>
        <begin position="75"/>
        <end position="116"/>
    </location>
</feature>
<keyword evidence="1" id="KW-0175">Coiled coil</keyword>
<sequence length="133" mass="14926">MTTRVSDPPEALARKRMNEMLDICQQTNTKPSVLKLARQLGLSNTTFRRRFPDIARELGTLRSAPAIPADGPSEHDRLMARNAKLRRRNQELASELALATAQLQHLAMTNERLREALENASTITSIRGKRPPS</sequence>
<name>A0ABS6CBZ2_9ACTN</name>
<organism evidence="2 3">
    <name type="scientific">Streptomyces niphimycinicus</name>
    <dbReference type="NCBI Taxonomy" id="2842201"/>
    <lineage>
        <taxon>Bacteria</taxon>
        <taxon>Bacillati</taxon>
        <taxon>Actinomycetota</taxon>
        <taxon>Actinomycetes</taxon>
        <taxon>Kitasatosporales</taxon>
        <taxon>Streptomycetaceae</taxon>
        <taxon>Streptomyces</taxon>
    </lineage>
</organism>
<reference evidence="2 3" key="1">
    <citation type="submission" date="2021-06" db="EMBL/GenBank/DDBJ databases">
        <authorList>
            <person name="Pan X."/>
        </authorList>
    </citation>
    <scope>NUCLEOTIDE SEQUENCE [LARGE SCALE GENOMIC DNA]</scope>
    <source>
        <strain evidence="2 3">4503</strain>
    </source>
</reference>